<dbReference type="InterPro" id="IPR051046">
    <property type="entry name" value="MurCDEF_CellWall_CoF430Synth"/>
</dbReference>
<comment type="subcellular location">
    <subcellularLocation>
        <location evidence="10 11">Cytoplasm</location>
    </subcellularLocation>
</comment>
<feature type="domain" description="Mur ligase central" evidence="14">
    <location>
        <begin position="138"/>
        <end position="328"/>
    </location>
</feature>
<dbReference type="InterPro" id="IPR035911">
    <property type="entry name" value="MurE/MurF_N"/>
</dbReference>
<dbReference type="PANTHER" id="PTHR43024">
    <property type="entry name" value="UDP-N-ACETYLMURAMOYL-TRIPEPTIDE--D-ALANYL-D-ALANINE LIGASE"/>
    <property type="match status" value="1"/>
</dbReference>
<gene>
    <name evidence="10 15" type="primary">murF</name>
    <name evidence="15" type="ORF">IAA96_04300</name>
</gene>
<evidence type="ECO:0000256" key="11">
    <source>
        <dbReference type="RuleBase" id="RU004136"/>
    </source>
</evidence>
<feature type="domain" description="Mur ligase N-terminal catalytic" evidence="12">
    <location>
        <begin position="48"/>
        <end position="90"/>
    </location>
</feature>
<dbReference type="NCBIfam" id="TIGR01143">
    <property type="entry name" value="murF"/>
    <property type="match status" value="1"/>
</dbReference>
<dbReference type="Gene3D" id="3.40.1190.10">
    <property type="entry name" value="Mur-like, catalytic domain"/>
    <property type="match status" value="1"/>
</dbReference>
<comment type="catalytic activity">
    <reaction evidence="10 11">
        <text>D-alanyl-D-alanine + UDP-N-acetyl-alpha-D-muramoyl-L-alanyl-gamma-D-glutamyl-meso-2,6-diaminopimelate + ATP = UDP-N-acetyl-alpha-D-muramoyl-L-alanyl-gamma-D-glutamyl-meso-2,6-diaminopimeloyl-D-alanyl-D-alanine + ADP + phosphate + H(+)</text>
        <dbReference type="Rhea" id="RHEA:28374"/>
        <dbReference type="ChEBI" id="CHEBI:15378"/>
        <dbReference type="ChEBI" id="CHEBI:30616"/>
        <dbReference type="ChEBI" id="CHEBI:43474"/>
        <dbReference type="ChEBI" id="CHEBI:57822"/>
        <dbReference type="ChEBI" id="CHEBI:61386"/>
        <dbReference type="ChEBI" id="CHEBI:83905"/>
        <dbReference type="ChEBI" id="CHEBI:456216"/>
        <dbReference type="EC" id="6.3.2.10"/>
    </reaction>
</comment>
<evidence type="ECO:0000313" key="16">
    <source>
        <dbReference type="Proteomes" id="UP000823616"/>
    </source>
</evidence>
<keyword evidence="3 10" id="KW-0132">Cell division</keyword>
<dbReference type="SUPFAM" id="SSF63418">
    <property type="entry name" value="MurE/MurF N-terminal domain"/>
    <property type="match status" value="1"/>
</dbReference>
<feature type="binding site" evidence="10">
    <location>
        <begin position="140"/>
        <end position="146"/>
    </location>
    <ligand>
        <name>ATP</name>
        <dbReference type="ChEBI" id="CHEBI:30616"/>
    </ligand>
</feature>
<keyword evidence="5 10" id="KW-0067">ATP-binding</keyword>
<evidence type="ECO:0000256" key="2">
    <source>
        <dbReference type="ARBA" id="ARBA00022598"/>
    </source>
</evidence>
<evidence type="ECO:0000313" key="15">
    <source>
        <dbReference type="EMBL" id="MBO8450309.1"/>
    </source>
</evidence>
<dbReference type="InterPro" id="IPR013221">
    <property type="entry name" value="Mur_ligase_cen"/>
</dbReference>
<dbReference type="EMBL" id="JADIMS010000069">
    <property type="protein sequence ID" value="MBO8450309.1"/>
    <property type="molecule type" value="Genomic_DNA"/>
</dbReference>
<dbReference type="GO" id="GO:0009252">
    <property type="term" value="P:peptidoglycan biosynthetic process"/>
    <property type="evidence" value="ECO:0007669"/>
    <property type="project" value="UniProtKB-UniRule"/>
</dbReference>
<keyword evidence="1 10" id="KW-0963">Cytoplasm</keyword>
<dbReference type="Pfam" id="PF01225">
    <property type="entry name" value="Mur_ligase"/>
    <property type="match status" value="1"/>
</dbReference>
<protein>
    <recommendedName>
        <fullName evidence="10 11">UDP-N-acetylmuramoyl-tripeptide--D-alanyl-D-alanine ligase</fullName>
        <ecNumber evidence="10 11">6.3.2.10</ecNumber>
    </recommendedName>
    <alternativeName>
        <fullName evidence="10">D-alanyl-D-alanine-adding enzyme</fullName>
    </alternativeName>
</protein>
<dbReference type="GO" id="GO:0051301">
    <property type="term" value="P:cell division"/>
    <property type="evidence" value="ECO:0007669"/>
    <property type="project" value="UniProtKB-KW"/>
</dbReference>
<dbReference type="InterPro" id="IPR004101">
    <property type="entry name" value="Mur_ligase_C"/>
</dbReference>
<comment type="caution">
    <text evidence="15">The sequence shown here is derived from an EMBL/GenBank/DDBJ whole genome shotgun (WGS) entry which is preliminary data.</text>
</comment>
<comment type="function">
    <text evidence="10 11">Involved in cell wall formation. Catalyzes the final step in the synthesis of UDP-N-acetylmuramoyl-pentapeptide, the precursor of murein.</text>
</comment>
<accession>A0A9D9ESE7</accession>
<keyword evidence="2 10" id="KW-0436">Ligase</keyword>
<evidence type="ECO:0000259" key="14">
    <source>
        <dbReference type="Pfam" id="PF08245"/>
    </source>
</evidence>
<dbReference type="InterPro" id="IPR036565">
    <property type="entry name" value="Mur-like_cat_sf"/>
</dbReference>
<keyword evidence="9 10" id="KW-0961">Cell wall biogenesis/degradation</keyword>
<dbReference type="InterPro" id="IPR000713">
    <property type="entry name" value="Mur_ligase_N"/>
</dbReference>
<sequence>MANEQTGPDANSAILLNAAQILEAVNGAELLFTPLSAAARQGFVLAATDSRNVTPGSLFVPLVGTMQDGHRYIAEASDAGASVVFVEKSRARENAAQLKALYKKNGTLFFAVDHTLYAFQEAAAFYAAQFPSLCKIGVTGSSGKTTVKEMLAAIFSVRGETVKNEGNLNSETGLPLSVFNIRARHRFGVFEMGMNRRNEIRELAGILRPSLALITNIGTAHVGILGSRREIAEEKKNIFFYFDGSCTGFVPASDDFASLLADIPAGKIVFYGSRQKKLAVDPDGASGISETEDFGLSGFRIRYENEDIFLRLPGFYNLRNAVGALAVARFAGFSPAEIKAGLESVSNLPGRTEILKIGGKQRPLTVIKDCYNANPDSMQHALEFAAGLQTEGRLVLVLGSMLELGSVSREAHKDAVERALLSGADALFLFGDDMHQAWERVPFDAKSEAASRNLRVFLPETVEVLGDELNAFLQRGDLVLLKGSRAMALERVLPLLGGGEFFVPEDAHA</sequence>
<evidence type="ECO:0000259" key="12">
    <source>
        <dbReference type="Pfam" id="PF01225"/>
    </source>
</evidence>
<dbReference type="PANTHER" id="PTHR43024:SF1">
    <property type="entry name" value="UDP-N-ACETYLMURAMOYL-TRIPEPTIDE--D-ALANYL-D-ALANINE LIGASE"/>
    <property type="match status" value="1"/>
</dbReference>
<dbReference type="GO" id="GO:0005737">
    <property type="term" value="C:cytoplasm"/>
    <property type="evidence" value="ECO:0007669"/>
    <property type="project" value="UniProtKB-SubCell"/>
</dbReference>
<evidence type="ECO:0000256" key="1">
    <source>
        <dbReference type="ARBA" id="ARBA00022490"/>
    </source>
</evidence>
<organism evidence="15 16">
    <name type="scientific">Candidatus Avitreponema avistercoris</name>
    <dbReference type="NCBI Taxonomy" id="2840705"/>
    <lineage>
        <taxon>Bacteria</taxon>
        <taxon>Pseudomonadati</taxon>
        <taxon>Spirochaetota</taxon>
        <taxon>Spirochaetia</taxon>
        <taxon>Spirochaetales</taxon>
        <taxon>Candidatus Avitreponema</taxon>
    </lineage>
</organism>
<evidence type="ECO:0000256" key="10">
    <source>
        <dbReference type="HAMAP-Rule" id="MF_02019"/>
    </source>
</evidence>
<dbReference type="InterPro" id="IPR036615">
    <property type="entry name" value="Mur_ligase_C_dom_sf"/>
</dbReference>
<evidence type="ECO:0000259" key="13">
    <source>
        <dbReference type="Pfam" id="PF02875"/>
    </source>
</evidence>
<dbReference type="Pfam" id="PF08245">
    <property type="entry name" value="Mur_ligase_M"/>
    <property type="match status" value="1"/>
</dbReference>
<dbReference type="GO" id="GO:0005524">
    <property type="term" value="F:ATP binding"/>
    <property type="evidence" value="ECO:0007669"/>
    <property type="project" value="UniProtKB-UniRule"/>
</dbReference>
<dbReference type="SUPFAM" id="SSF53244">
    <property type="entry name" value="MurD-like peptide ligases, peptide-binding domain"/>
    <property type="match status" value="1"/>
</dbReference>
<keyword evidence="6 10" id="KW-0133">Cell shape</keyword>
<dbReference type="Gene3D" id="3.40.1390.10">
    <property type="entry name" value="MurE/MurF, N-terminal domain"/>
    <property type="match status" value="1"/>
</dbReference>
<dbReference type="GO" id="GO:0071555">
    <property type="term" value="P:cell wall organization"/>
    <property type="evidence" value="ECO:0007669"/>
    <property type="project" value="UniProtKB-KW"/>
</dbReference>
<dbReference type="SUPFAM" id="SSF53623">
    <property type="entry name" value="MurD-like peptide ligases, catalytic domain"/>
    <property type="match status" value="1"/>
</dbReference>
<dbReference type="HAMAP" id="MF_02019">
    <property type="entry name" value="MurF"/>
    <property type="match status" value="1"/>
</dbReference>
<keyword evidence="4 10" id="KW-0547">Nucleotide-binding</keyword>
<evidence type="ECO:0000256" key="7">
    <source>
        <dbReference type="ARBA" id="ARBA00022984"/>
    </source>
</evidence>
<reference evidence="15" key="2">
    <citation type="journal article" date="2021" name="PeerJ">
        <title>Extensive microbial diversity within the chicken gut microbiome revealed by metagenomics and culture.</title>
        <authorList>
            <person name="Gilroy R."/>
            <person name="Ravi A."/>
            <person name="Getino M."/>
            <person name="Pursley I."/>
            <person name="Horton D.L."/>
            <person name="Alikhan N.F."/>
            <person name="Baker D."/>
            <person name="Gharbi K."/>
            <person name="Hall N."/>
            <person name="Watson M."/>
            <person name="Adriaenssens E.M."/>
            <person name="Foster-Nyarko E."/>
            <person name="Jarju S."/>
            <person name="Secka A."/>
            <person name="Antonio M."/>
            <person name="Oren A."/>
            <person name="Chaudhuri R.R."/>
            <person name="La Ragione R."/>
            <person name="Hildebrand F."/>
            <person name="Pallen M.J."/>
        </authorList>
    </citation>
    <scope>NUCLEOTIDE SEQUENCE</scope>
    <source>
        <strain evidence="15">B3-4054</strain>
    </source>
</reference>
<evidence type="ECO:0000256" key="3">
    <source>
        <dbReference type="ARBA" id="ARBA00022618"/>
    </source>
</evidence>
<feature type="domain" description="Mur ligase C-terminal" evidence="13">
    <location>
        <begin position="350"/>
        <end position="485"/>
    </location>
</feature>
<reference evidence="15" key="1">
    <citation type="submission" date="2020-10" db="EMBL/GenBank/DDBJ databases">
        <authorList>
            <person name="Gilroy R."/>
        </authorList>
    </citation>
    <scope>NUCLEOTIDE SEQUENCE</scope>
    <source>
        <strain evidence="15">B3-4054</strain>
    </source>
</reference>
<dbReference type="Gene3D" id="3.90.190.20">
    <property type="entry name" value="Mur ligase, C-terminal domain"/>
    <property type="match status" value="1"/>
</dbReference>
<dbReference type="GO" id="GO:0047480">
    <property type="term" value="F:UDP-N-acetylmuramoyl-tripeptide-D-alanyl-D-alanine ligase activity"/>
    <property type="evidence" value="ECO:0007669"/>
    <property type="project" value="UniProtKB-UniRule"/>
</dbReference>
<keyword evidence="8 10" id="KW-0131">Cell cycle</keyword>
<dbReference type="InterPro" id="IPR005863">
    <property type="entry name" value="UDP-N-AcMur_synth"/>
</dbReference>
<evidence type="ECO:0000256" key="5">
    <source>
        <dbReference type="ARBA" id="ARBA00022840"/>
    </source>
</evidence>
<name>A0A9D9ESE7_9SPIR</name>
<comment type="similarity">
    <text evidence="10">Belongs to the MurCDEF family. MurF subfamily.</text>
</comment>
<evidence type="ECO:0000256" key="8">
    <source>
        <dbReference type="ARBA" id="ARBA00023306"/>
    </source>
</evidence>
<evidence type="ECO:0000256" key="6">
    <source>
        <dbReference type="ARBA" id="ARBA00022960"/>
    </source>
</evidence>
<dbReference type="Pfam" id="PF02875">
    <property type="entry name" value="Mur_ligase_C"/>
    <property type="match status" value="1"/>
</dbReference>
<keyword evidence="7 10" id="KW-0573">Peptidoglycan synthesis</keyword>
<dbReference type="Proteomes" id="UP000823616">
    <property type="component" value="Unassembled WGS sequence"/>
</dbReference>
<comment type="pathway">
    <text evidence="10 11">Cell wall biogenesis; peptidoglycan biosynthesis.</text>
</comment>
<dbReference type="EC" id="6.3.2.10" evidence="10 11"/>
<dbReference type="GO" id="GO:0008360">
    <property type="term" value="P:regulation of cell shape"/>
    <property type="evidence" value="ECO:0007669"/>
    <property type="project" value="UniProtKB-KW"/>
</dbReference>
<dbReference type="AlphaFoldDB" id="A0A9D9ESE7"/>
<proteinExistence type="inferred from homology"/>
<evidence type="ECO:0000256" key="4">
    <source>
        <dbReference type="ARBA" id="ARBA00022741"/>
    </source>
</evidence>
<evidence type="ECO:0000256" key="9">
    <source>
        <dbReference type="ARBA" id="ARBA00023316"/>
    </source>
</evidence>